<dbReference type="InParanoid" id="A0A5C3PDB5"/>
<feature type="compositionally biased region" description="Basic and acidic residues" evidence="1">
    <location>
        <begin position="1"/>
        <end position="13"/>
    </location>
</feature>
<organism evidence="2 3">
    <name type="scientific">Polyporus arcularius HHB13444</name>
    <dbReference type="NCBI Taxonomy" id="1314778"/>
    <lineage>
        <taxon>Eukaryota</taxon>
        <taxon>Fungi</taxon>
        <taxon>Dikarya</taxon>
        <taxon>Basidiomycota</taxon>
        <taxon>Agaricomycotina</taxon>
        <taxon>Agaricomycetes</taxon>
        <taxon>Polyporales</taxon>
        <taxon>Polyporaceae</taxon>
        <taxon>Polyporus</taxon>
    </lineage>
</organism>
<name>A0A5C3PDB5_9APHY</name>
<evidence type="ECO:0000256" key="1">
    <source>
        <dbReference type="SAM" id="MobiDB-lite"/>
    </source>
</evidence>
<gene>
    <name evidence="2" type="ORF">K466DRAFT_104364</name>
</gene>
<dbReference type="Proteomes" id="UP000308197">
    <property type="component" value="Unassembled WGS sequence"/>
</dbReference>
<protein>
    <submittedName>
        <fullName evidence="2">Uncharacterized protein</fullName>
    </submittedName>
</protein>
<reference evidence="2 3" key="1">
    <citation type="journal article" date="2019" name="Nat. Ecol. Evol.">
        <title>Megaphylogeny resolves global patterns of mushroom evolution.</title>
        <authorList>
            <person name="Varga T."/>
            <person name="Krizsan K."/>
            <person name="Foldi C."/>
            <person name="Dima B."/>
            <person name="Sanchez-Garcia M."/>
            <person name="Sanchez-Ramirez S."/>
            <person name="Szollosi G.J."/>
            <person name="Szarkandi J.G."/>
            <person name="Papp V."/>
            <person name="Albert L."/>
            <person name="Andreopoulos W."/>
            <person name="Angelini C."/>
            <person name="Antonin V."/>
            <person name="Barry K.W."/>
            <person name="Bougher N.L."/>
            <person name="Buchanan P."/>
            <person name="Buyck B."/>
            <person name="Bense V."/>
            <person name="Catcheside P."/>
            <person name="Chovatia M."/>
            <person name="Cooper J."/>
            <person name="Damon W."/>
            <person name="Desjardin D."/>
            <person name="Finy P."/>
            <person name="Geml J."/>
            <person name="Haridas S."/>
            <person name="Hughes K."/>
            <person name="Justo A."/>
            <person name="Karasinski D."/>
            <person name="Kautmanova I."/>
            <person name="Kiss B."/>
            <person name="Kocsube S."/>
            <person name="Kotiranta H."/>
            <person name="LaButti K.M."/>
            <person name="Lechner B.E."/>
            <person name="Liimatainen K."/>
            <person name="Lipzen A."/>
            <person name="Lukacs Z."/>
            <person name="Mihaltcheva S."/>
            <person name="Morgado L.N."/>
            <person name="Niskanen T."/>
            <person name="Noordeloos M.E."/>
            <person name="Ohm R.A."/>
            <person name="Ortiz-Santana B."/>
            <person name="Ovrebo C."/>
            <person name="Racz N."/>
            <person name="Riley R."/>
            <person name="Savchenko A."/>
            <person name="Shiryaev A."/>
            <person name="Soop K."/>
            <person name="Spirin V."/>
            <person name="Szebenyi C."/>
            <person name="Tomsovsky M."/>
            <person name="Tulloss R.E."/>
            <person name="Uehling J."/>
            <person name="Grigoriev I.V."/>
            <person name="Vagvolgyi C."/>
            <person name="Papp T."/>
            <person name="Martin F.M."/>
            <person name="Miettinen O."/>
            <person name="Hibbett D.S."/>
            <person name="Nagy L.G."/>
        </authorList>
    </citation>
    <scope>NUCLEOTIDE SEQUENCE [LARGE SCALE GENOMIC DNA]</scope>
    <source>
        <strain evidence="2 3">HHB13444</strain>
    </source>
</reference>
<feature type="region of interest" description="Disordered" evidence="1">
    <location>
        <begin position="1"/>
        <end position="29"/>
    </location>
</feature>
<dbReference type="AlphaFoldDB" id="A0A5C3PDB5"/>
<sequence length="192" mass="20959">MSRKGKQGDRDVYMEGGGGRVQGQEKEQRRATAQVAGAPWEHCLLDAGAQQPRHHLIDRFSFVLHVRFTFTAVVCRTSCSAAASACSPASSSLCGRLRGHPCGRQNCPGFAQRLLWPAIVSLGQPARCPAPPRRSVDFAVTYFPLPWYVRYVPPTLLDKHLQAARCVPRNPIVTELLPAKNPSPACFCPPAG</sequence>
<dbReference type="EMBL" id="ML211146">
    <property type="protein sequence ID" value="TFK87586.1"/>
    <property type="molecule type" value="Genomic_DNA"/>
</dbReference>
<evidence type="ECO:0000313" key="3">
    <source>
        <dbReference type="Proteomes" id="UP000308197"/>
    </source>
</evidence>
<proteinExistence type="predicted"/>
<accession>A0A5C3PDB5</accession>
<keyword evidence="3" id="KW-1185">Reference proteome</keyword>
<evidence type="ECO:0000313" key="2">
    <source>
        <dbReference type="EMBL" id="TFK87586.1"/>
    </source>
</evidence>